<organism evidence="1 2">
    <name type="scientific">Cellulophaga phage phi14:2</name>
    <dbReference type="NCBI Taxonomy" id="1327990"/>
    <lineage>
        <taxon>Viruses</taxon>
        <taxon>Duplodnaviria</taxon>
        <taxon>Heunggongvirae</taxon>
        <taxon>Uroviricota</taxon>
        <taxon>Caudoviricetes</taxon>
        <taxon>Crassvirales</taxon>
        <taxon>Steigviridae</taxon>
        <taxon>Asinivirinae</taxon>
        <taxon>Akihdevirus</taxon>
        <taxon>Akihdevirus balticus</taxon>
    </lineage>
</organism>
<dbReference type="EMBL" id="KC821624">
    <property type="protein sequence ID" value="AGO48954.1"/>
    <property type="molecule type" value="Genomic_DNA"/>
</dbReference>
<evidence type="ECO:0000313" key="2">
    <source>
        <dbReference type="Proteomes" id="UP000014725"/>
    </source>
</evidence>
<protein>
    <submittedName>
        <fullName evidence="1">Structural protein</fullName>
    </submittedName>
</protein>
<sequence length="1421" mass="163286">MSCKLQTKAVNKLKEDGVLSDKMEILDLKNFDRLNELYTDTAINKYGLISDRNLFEISKREIKLPFNSSYSRDNIKTVYRAVPNEDLFEELELLVDKGETTSTDSYTTYESRLIEQNGNKTGSEEDYNYLYNKPSSVAKDSIGELNSQEDLNSNLGKIRDELFGGNLTNTTSNQILRNALANLDLNETTRTLVKSLLTSRAKVKFTQNLGSDTVGQYDSLTRTIQLDRNRLGFLNEYATFELILHEIMHDFTVSSIENPKNDSQRQFRDEMTELYEYYKTRSDSQDSHYGFTNVHEFISEVISNPVFRNHIDSLSLNNKGSMLNQIWEFIKRLVGISGTKNSTEIVESVMEFVQTKEDLNSPLKTNFVLQKKVETPKYSEKFTKELTSMDAILKKVLSDIDSVSSKSAAVRGKDDENSKRFENVRDLIVEFADKSANEAIYKFIQFADSELNKLNHSLKIRLNKGTVNSDYLYRSKAYLAIYNSLDDIKNVLENQFTNNLIEKTEYERLLTELTSAKQSYESFNNKHLNESKEILTQRLAPFNTRPIDKRRQELEREYKNINPGKVDKSVRRKWINDKLDLEIDALTLQQNEEVRKLMDTIPLDLQNMETMLTSEKNMNNLLLKLFSFTIDKEELAIRQHALSIRKRSFDALKAYDPKGANNSEKYKKILTQDGNGNHYFASKYNPKFMTERKALSEARDAAFDEYGKQSKEYKAAQAKLQKWTTDNTITDEDGFNIRPTDKWLDKNYKALSGKDLEYHTFVTDQIKESDIKTQGHKSLIINYMGAEFIKLPSIRKSDLDRMMSGDLAGIAKDKIADFYKPTQDTTTMGELEEVEKPSSDEFVKALTTVNNEERFLVPIHFRNRISPNTQSLDIPTLVLMNSVMSEEFRGKHSLEAESQLLLDIVGQANVLKTQSVSRKFMVSAFSRDMSNPDHIRIKGIDSNLYKKLKNVIENRVYNILDASNNKVSKDNLTVIAKSLMGYTAHLNLAVNYLSAIPNVFQGKFQNFIEGVGGSTYSSKDVAWAEAKYWNEMTANGGLNDIGSPINSNKLNLVIDYLDVMTEFSMKKHDFEKNNKFKALFNSGSLHAFNSIGEHYIQGTLLLSVFSSIKAMDSNGNYVDINGNTTTDEKAGMNLYEAIVIKDGMVTFHPKVTTSSFNPDQKLSENGLVQIQNLVRKKVIDLHGQYDSKIQATLQRYWYGKAITMFRKYLLPGFYKRYRGMVHTKIASDKLNDNQEYYSLETRQFEEGIYTTAVRFFRNSILAGIKEMKLEIMTSDWNNLTDYEKGNIHKTIRELALTGLMLVSSMLIAGAAKDEDDEELRSFLFTMAYVFRRQESELMQYYSPTDTLKIFRTPFVALSTLEKTANLFSQVLPWNISEEYKTGDRKGKYKAWIKTKKLIPVISQSERSAETSFNYLQNLLDY</sequence>
<dbReference type="KEGG" id="vg:16797464"/>
<reference evidence="1 2" key="1">
    <citation type="journal article" date="2013" name="Proc. Natl. Acad. Sci. U.S.A.">
        <title>Twelve previously unknown phage genera are ubiquitous in global oceans.</title>
        <authorList>
            <person name="Holmfeldt K."/>
            <person name="Solonenko N."/>
            <person name="Shah M."/>
            <person name="Corrier K."/>
            <person name="Riemann L."/>
            <person name="Verberkmoes N.C."/>
            <person name="Sullivan M.B."/>
        </authorList>
    </citation>
    <scope>NUCLEOTIDE SEQUENCE [LARGE SCALE GENOMIC DNA]</scope>
    <source>
        <strain evidence="1">Phi14:2</strain>
    </source>
</reference>
<dbReference type="Proteomes" id="UP000014725">
    <property type="component" value="Segment"/>
</dbReference>
<reference evidence="2" key="2">
    <citation type="submission" date="2013-03" db="EMBL/GenBank/DDBJ databases">
        <title>The Cellulophaga phages: a novel, diverse, and globally ubiquitous model system.</title>
        <authorList>
            <person name="Holmfeldt K."/>
            <person name="Solonenko N."/>
            <person name="Shah M."/>
            <person name="Corrier K."/>
            <person name="Riemann L."/>
            <person name="VerBerkmoes N.C."/>
            <person name="Sullivan M.B."/>
        </authorList>
    </citation>
    <scope>NUCLEOTIDE SEQUENCE [LARGE SCALE GENOMIC DNA]</scope>
</reference>
<name>S0A048_9CAUD</name>
<accession>S0A048</accession>
<proteinExistence type="predicted"/>
<dbReference type="GeneID" id="16797464"/>
<keyword evidence="2" id="KW-1185">Reference proteome</keyword>
<gene>
    <name evidence="1" type="ORF">Phi14:2_gp076</name>
</gene>
<evidence type="ECO:0000313" key="1">
    <source>
        <dbReference type="EMBL" id="AGO48954.1"/>
    </source>
</evidence>